<evidence type="ECO:0000256" key="4">
    <source>
        <dbReference type="ARBA" id="ARBA00022898"/>
    </source>
</evidence>
<evidence type="ECO:0000256" key="2">
    <source>
        <dbReference type="ARBA" id="ARBA00009533"/>
    </source>
</evidence>
<dbReference type="GO" id="GO:0005829">
    <property type="term" value="C:cytosol"/>
    <property type="evidence" value="ECO:0007669"/>
    <property type="project" value="TreeGrafter"/>
</dbReference>
<feature type="modified residue" description="N6-(pyridoxal phosphate)lysine" evidence="7">
    <location>
        <position position="302"/>
    </location>
</feature>
<dbReference type="GO" id="GO:0030170">
    <property type="term" value="F:pyridoxal phosphate binding"/>
    <property type="evidence" value="ECO:0007669"/>
    <property type="project" value="InterPro"/>
</dbReference>
<dbReference type="GO" id="GO:0006538">
    <property type="term" value="P:L-glutamate catabolic process"/>
    <property type="evidence" value="ECO:0007669"/>
    <property type="project" value="TreeGrafter"/>
</dbReference>
<proteinExistence type="inferred from homology"/>
<reference evidence="11 12" key="1">
    <citation type="submission" date="2018-03" db="EMBL/GenBank/DDBJ databases">
        <title>Genomic Encyclopedia of Type Strains, Phase III (KMG-III): the genomes of soil and plant-associated and newly described type strains.</title>
        <authorList>
            <person name="Whitman W."/>
        </authorList>
    </citation>
    <scope>NUCLEOTIDE SEQUENCE [LARGE SCALE GENOMIC DNA]</scope>
    <source>
        <strain evidence="11 12">CGMCC 1.12484</strain>
    </source>
</reference>
<feature type="region of interest" description="Disordered" evidence="10">
    <location>
        <begin position="1"/>
        <end position="41"/>
    </location>
</feature>
<dbReference type="SUPFAM" id="SSF53383">
    <property type="entry name" value="PLP-dependent transferases"/>
    <property type="match status" value="1"/>
</dbReference>
<comment type="caution">
    <text evidence="11">The sequence shown here is derived from an EMBL/GenBank/DDBJ whole genome shotgun (WGS) entry which is preliminary data.</text>
</comment>
<dbReference type="PANTHER" id="PTHR43321">
    <property type="entry name" value="GLUTAMATE DECARBOXYLASE"/>
    <property type="match status" value="1"/>
</dbReference>
<dbReference type="InterPro" id="IPR015421">
    <property type="entry name" value="PyrdxlP-dep_Trfase_major"/>
</dbReference>
<comment type="similarity">
    <text evidence="2 8">Belongs to the group II decarboxylase family.</text>
</comment>
<accession>A0A2T0V9W6</accession>
<gene>
    <name evidence="11" type="ORF">B0I08_10864</name>
</gene>
<evidence type="ECO:0000256" key="10">
    <source>
        <dbReference type="SAM" id="MobiDB-lite"/>
    </source>
</evidence>
<keyword evidence="9" id="KW-0210">Decarboxylase</keyword>
<evidence type="ECO:0000256" key="1">
    <source>
        <dbReference type="ARBA" id="ARBA00001933"/>
    </source>
</evidence>
<organism evidence="11 12">
    <name type="scientific">Glaciihabitans tibetensis</name>
    <dbReference type="NCBI Taxonomy" id="1266600"/>
    <lineage>
        <taxon>Bacteria</taxon>
        <taxon>Bacillati</taxon>
        <taxon>Actinomycetota</taxon>
        <taxon>Actinomycetes</taxon>
        <taxon>Micrococcales</taxon>
        <taxon>Microbacteriaceae</taxon>
        <taxon>Glaciihabitans</taxon>
    </lineage>
</organism>
<sequence>MTTTTSSATSPTKSRATKSTASAQSGETARGFTGDGSQNQLNPLFARAGEATDFPLDELPATESLPETAYQIVHDEAMLDGNSRLNLATFVGTWMDPYAAKLYSETADKNMVDKDEYPQTAAIETRCWKMIASLWNAPDAEQAIGTSTIGSSEACMLGGLALKRRWQQDRKAAGKPTDRPNLILSSAVQVCWEKFCNYWDVEPRYVPISEEHKVLDGSSLDQYVDENTIGVVAIMGVTYTGMYEPVAEIAAALDRIQAATGLDVPIHVDGASGGMIAPFLQPELVWDFRLERVASISTSAHKYGLVYPGLGWVVWRTTADLPADLVFDVTYLGGHMPSFALNFSRPGAQVLLQYYLFLRLGWDGYYKVQKTSQDVAVYLAGEIASTPCFTLWNDGTDIPVFAWQLTAKYTDKWNLYHLSERLRLKGWLIPAYPMPDDLADMVVQRIVVRNGLSRNLAESLMHDIRDAVDYLDALTSPMPTEGLVSTFTH</sequence>
<dbReference type="Pfam" id="PF00282">
    <property type="entry name" value="Pyridoxal_deC"/>
    <property type="match status" value="1"/>
</dbReference>
<protein>
    <recommendedName>
        <fullName evidence="3 9">Glutamate decarboxylase</fullName>
        <ecNumber evidence="3 9">4.1.1.15</ecNumber>
    </recommendedName>
</protein>
<keyword evidence="5 8" id="KW-0456">Lyase</keyword>
<dbReference type="Gene3D" id="3.90.1150.160">
    <property type="match status" value="1"/>
</dbReference>
<evidence type="ECO:0000256" key="7">
    <source>
        <dbReference type="PIRSR" id="PIRSR602129-50"/>
    </source>
</evidence>
<dbReference type="OrthoDB" id="3401800at2"/>
<comment type="cofactor">
    <cofactor evidence="1 7 8">
        <name>pyridoxal 5'-phosphate</name>
        <dbReference type="ChEBI" id="CHEBI:597326"/>
    </cofactor>
</comment>
<dbReference type="GO" id="GO:0004351">
    <property type="term" value="F:glutamate decarboxylase activity"/>
    <property type="evidence" value="ECO:0007669"/>
    <property type="project" value="UniProtKB-EC"/>
</dbReference>
<evidence type="ECO:0000313" key="11">
    <source>
        <dbReference type="EMBL" id="PRY66980.1"/>
    </source>
</evidence>
<dbReference type="InterPro" id="IPR002129">
    <property type="entry name" value="PyrdxlP-dep_de-COase"/>
</dbReference>
<evidence type="ECO:0000256" key="8">
    <source>
        <dbReference type="RuleBase" id="RU000382"/>
    </source>
</evidence>
<evidence type="ECO:0000313" key="12">
    <source>
        <dbReference type="Proteomes" id="UP000237983"/>
    </source>
</evidence>
<dbReference type="FunFam" id="3.40.640.10:FF:000017">
    <property type="entry name" value="Glutamate decarboxylase"/>
    <property type="match status" value="1"/>
</dbReference>
<evidence type="ECO:0000256" key="9">
    <source>
        <dbReference type="RuleBase" id="RU361171"/>
    </source>
</evidence>
<dbReference type="NCBIfam" id="TIGR01788">
    <property type="entry name" value="Glu-decarb-GAD"/>
    <property type="match status" value="1"/>
</dbReference>
<dbReference type="EC" id="4.1.1.15" evidence="3 9"/>
<keyword evidence="4 7" id="KW-0663">Pyridoxal phosphate</keyword>
<name>A0A2T0V9W6_9MICO</name>
<feature type="compositionally biased region" description="Low complexity" evidence="10">
    <location>
        <begin position="1"/>
        <end position="25"/>
    </location>
</feature>
<dbReference type="InterPro" id="IPR015424">
    <property type="entry name" value="PyrdxlP-dep_Trfase"/>
</dbReference>
<dbReference type="Gene3D" id="3.40.640.10">
    <property type="entry name" value="Type I PLP-dependent aspartate aminotransferase-like (Major domain)"/>
    <property type="match status" value="1"/>
</dbReference>
<keyword evidence="12" id="KW-1185">Reference proteome</keyword>
<dbReference type="AlphaFoldDB" id="A0A2T0V9W6"/>
<evidence type="ECO:0000256" key="6">
    <source>
        <dbReference type="ARBA" id="ARBA00048868"/>
    </source>
</evidence>
<dbReference type="Proteomes" id="UP000237983">
    <property type="component" value="Unassembled WGS sequence"/>
</dbReference>
<dbReference type="Gene3D" id="4.10.280.50">
    <property type="match status" value="1"/>
</dbReference>
<evidence type="ECO:0000256" key="5">
    <source>
        <dbReference type="ARBA" id="ARBA00023239"/>
    </source>
</evidence>
<dbReference type="EMBL" id="PVTL01000008">
    <property type="protein sequence ID" value="PRY66980.1"/>
    <property type="molecule type" value="Genomic_DNA"/>
</dbReference>
<dbReference type="PANTHER" id="PTHR43321:SF3">
    <property type="entry name" value="GLUTAMATE DECARBOXYLASE"/>
    <property type="match status" value="1"/>
</dbReference>
<comment type="catalytic activity">
    <reaction evidence="6 9">
        <text>L-glutamate + H(+) = 4-aminobutanoate + CO2</text>
        <dbReference type="Rhea" id="RHEA:17785"/>
        <dbReference type="ChEBI" id="CHEBI:15378"/>
        <dbReference type="ChEBI" id="CHEBI:16526"/>
        <dbReference type="ChEBI" id="CHEBI:29985"/>
        <dbReference type="ChEBI" id="CHEBI:59888"/>
        <dbReference type="EC" id="4.1.1.15"/>
    </reaction>
</comment>
<dbReference type="RefSeq" id="WP_106214073.1">
    <property type="nucleotide sequence ID" value="NZ_PVTL01000008.1"/>
</dbReference>
<dbReference type="InterPro" id="IPR010107">
    <property type="entry name" value="Glutamate_decarboxylase"/>
</dbReference>
<evidence type="ECO:0000256" key="3">
    <source>
        <dbReference type="ARBA" id="ARBA00012421"/>
    </source>
</evidence>
<dbReference type="GO" id="GO:0004058">
    <property type="term" value="F:aromatic-L-amino-acid decarboxylase activity"/>
    <property type="evidence" value="ECO:0007669"/>
    <property type="project" value="UniProtKB-ARBA"/>
</dbReference>